<sequence>MTLEEYAAQQAVISSALANYVMRWAKFFANPVLSVAEWLRFLELLWPEVQRRYEESAALARTFYDAQRALHHPELDPNERLLSELRFEWFVQNMEPARVKFSQEEAGDAGVAQVALRAVREVEMAGRRQIIGAVKDDPAPRIIRGWARVATGRETCAWCLMLISRGPVYLGATNAGLDLDDDSAAEMIAAGEDVSEYMEQWHAGCDCKVVPVFKVDDWPGLEAQKRALRLWIDAGREASRLIESGKARTNNMNKETQNALRRRLERGEVRMSEFAAAAA</sequence>
<name>A0A142K695_9CAUD</name>
<dbReference type="InterPro" id="IPR057369">
    <property type="entry name" value="VG15"/>
</dbReference>
<proteinExistence type="predicted"/>
<gene>
    <name evidence="1" type="ORF">PBI_MALINSILVA_17</name>
</gene>
<protein>
    <submittedName>
        <fullName evidence="1">Portal protein</fullName>
    </submittedName>
</protein>
<evidence type="ECO:0000313" key="1">
    <source>
        <dbReference type="EMBL" id="AMS01628.1"/>
    </source>
</evidence>
<evidence type="ECO:0000313" key="2">
    <source>
        <dbReference type="Proteomes" id="UP000223412"/>
    </source>
</evidence>
<dbReference type="EMBL" id="KU984914">
    <property type="protein sequence ID" value="AMS01628.1"/>
    <property type="molecule type" value="Genomic_DNA"/>
</dbReference>
<reference evidence="1 2" key="1">
    <citation type="submission" date="2016-03" db="EMBL/GenBank/DDBJ databases">
        <authorList>
            <person name="Adams E."/>
            <person name="Adams S.D."/>
            <person name="Agarwal S."/>
            <person name="Alkhalaf S."/>
            <person name="Ambrose J."/>
            <person name="Anderson T.K."/>
            <person name="Binness A.J."/>
            <person name="Bohn C.A."/>
            <person name="Cruz E."/>
            <person name="DeVito A."/>
            <person name="Dhondup T."/>
            <person name="Edwards S."/>
            <person name="Free H."/>
            <person name="Gendelman G."/>
            <person name="Gonzalez K."/>
            <person name="Grooms Q.-A."/>
            <person name="Haziri A."/>
            <person name="Helmi M.S."/>
            <person name="Khatchadourian S."/>
            <person name="Jaipersad K.N."/>
            <person name="Kallush D.B."/>
            <person name="Kim H.K."/>
            <person name="Kim K."/>
            <person name="Lam C."/>
            <person name="Ligsay E.P."/>
            <person name="Lipkin E."/>
            <person name="Malindretos N.J."/>
            <person name="Martinez N."/>
            <person name="Meyerriecks P."/>
            <person name="Monsen-Collar K."/>
            <person name="Nabsu D."/>
            <person name="Otterbine R.E."/>
            <person name="Pastor E.A."/>
            <person name="Patel P."/>
            <person name="Paz T."/>
            <person name="Proscia A."/>
            <person name="Rahman M.I."/>
            <person name="Rahman S."/>
            <person name="Rodriguez A."/>
            <person name="Rubilar P.N."/>
            <person name="Salha A."/>
            <person name="Shergalis W.A."/>
            <person name="Silva K.M."/>
            <person name="Singletary T."/>
            <person name="Tamimi D."/>
            <person name="Toyosi O.A."/>
            <person name="Valverde S."/>
            <person name="Vega Q."/>
            <person name="Welcome J.R."/>
            <person name="Page S.T."/>
            <person name="Bradley K.W."/>
            <person name="Asai D.J."/>
            <person name="Bowman C.A."/>
            <person name="Russell D.A."/>
            <person name="Pope W.H."/>
            <person name="Jacobs-Sera D."/>
            <person name="Hendrix R.W."/>
            <person name="Hatfull G.F."/>
        </authorList>
    </citation>
    <scope>NUCLEOTIDE SEQUENCE [LARGE SCALE GENOMIC DNA]</scope>
</reference>
<organism evidence="1 2">
    <name type="scientific">Mycobacterium phage Malinsilva</name>
    <dbReference type="NCBI Taxonomy" id="1821720"/>
    <lineage>
        <taxon>Viruses</taxon>
        <taxon>Duplodnaviria</taxon>
        <taxon>Heunggongvirae</taxon>
        <taxon>Uroviricota</taxon>
        <taxon>Caudoviricetes</taxon>
        <taxon>Microwolfvirus</taxon>
        <taxon>Microwolfvirus microwolf</taxon>
    </lineage>
</organism>
<accession>A0A142K695</accession>
<dbReference type="Pfam" id="PF25310">
    <property type="entry name" value="VG15"/>
    <property type="match status" value="1"/>
</dbReference>
<dbReference type="Proteomes" id="UP000223412">
    <property type="component" value="Segment"/>
</dbReference>